<keyword evidence="1" id="KW-1133">Transmembrane helix</keyword>
<accession>A0A176VPY7</accession>
<gene>
    <name evidence="2" type="ORF">AXG93_2318s1190</name>
</gene>
<comment type="caution">
    <text evidence="2">The sequence shown here is derived from an EMBL/GenBank/DDBJ whole genome shotgun (WGS) entry which is preliminary data.</text>
</comment>
<dbReference type="EMBL" id="LVLJ01003211">
    <property type="protein sequence ID" value="OAE22372.1"/>
    <property type="molecule type" value="Genomic_DNA"/>
</dbReference>
<keyword evidence="1" id="KW-0472">Membrane</keyword>
<evidence type="ECO:0000313" key="3">
    <source>
        <dbReference type="Proteomes" id="UP000077202"/>
    </source>
</evidence>
<dbReference type="Proteomes" id="UP000077202">
    <property type="component" value="Unassembled WGS sequence"/>
</dbReference>
<keyword evidence="3" id="KW-1185">Reference proteome</keyword>
<reference evidence="2" key="1">
    <citation type="submission" date="2016-03" db="EMBL/GenBank/DDBJ databases">
        <title>Mechanisms controlling the formation of the plant cell surface in tip-growing cells are functionally conserved among land plants.</title>
        <authorList>
            <person name="Honkanen S."/>
            <person name="Jones V.A."/>
            <person name="Morieri G."/>
            <person name="Champion C."/>
            <person name="Hetherington A.J."/>
            <person name="Kelly S."/>
            <person name="Saint-Marcoux D."/>
            <person name="Proust H."/>
            <person name="Prescott H."/>
            <person name="Dolan L."/>
        </authorList>
    </citation>
    <scope>NUCLEOTIDE SEQUENCE [LARGE SCALE GENOMIC DNA]</scope>
    <source>
        <tissue evidence="2">Whole gametophyte</tissue>
    </source>
</reference>
<proteinExistence type="predicted"/>
<keyword evidence="1" id="KW-0812">Transmembrane</keyword>
<name>A0A176VPY7_MARPO</name>
<feature type="transmembrane region" description="Helical" evidence="1">
    <location>
        <begin position="6"/>
        <end position="30"/>
    </location>
</feature>
<organism evidence="2 3">
    <name type="scientific">Marchantia polymorpha subsp. ruderalis</name>
    <dbReference type="NCBI Taxonomy" id="1480154"/>
    <lineage>
        <taxon>Eukaryota</taxon>
        <taxon>Viridiplantae</taxon>
        <taxon>Streptophyta</taxon>
        <taxon>Embryophyta</taxon>
        <taxon>Marchantiophyta</taxon>
        <taxon>Marchantiopsida</taxon>
        <taxon>Marchantiidae</taxon>
        <taxon>Marchantiales</taxon>
        <taxon>Marchantiaceae</taxon>
        <taxon>Marchantia</taxon>
    </lineage>
</organism>
<dbReference type="AlphaFoldDB" id="A0A176VPY7"/>
<evidence type="ECO:0000313" key="2">
    <source>
        <dbReference type="EMBL" id="OAE22372.1"/>
    </source>
</evidence>
<sequence>MASFVFAKAFANAGAVATMTGFASTALVYVGKKAFALEKEGPVAQSPKTVVPRQRKLGLSIAPQFDGLNCFETMVSK</sequence>
<evidence type="ECO:0000256" key="1">
    <source>
        <dbReference type="SAM" id="Phobius"/>
    </source>
</evidence>
<protein>
    <submittedName>
        <fullName evidence="2">Uncharacterized protein</fullName>
    </submittedName>
</protein>